<evidence type="ECO:0000256" key="1">
    <source>
        <dbReference type="SAM" id="Phobius"/>
    </source>
</evidence>
<organism evidence="2 3">
    <name type="scientific">Novosphingobium album</name>
    <name type="common">ex Liu et al. 2023</name>
    <dbReference type="NCBI Taxonomy" id="3031130"/>
    <lineage>
        <taxon>Bacteria</taxon>
        <taxon>Pseudomonadati</taxon>
        <taxon>Pseudomonadota</taxon>
        <taxon>Alphaproteobacteria</taxon>
        <taxon>Sphingomonadales</taxon>
        <taxon>Sphingomonadaceae</taxon>
        <taxon>Novosphingobium</taxon>
    </lineage>
</organism>
<comment type="caution">
    <text evidence="2">The sequence shown here is derived from an EMBL/GenBank/DDBJ whole genome shotgun (WGS) entry which is preliminary data.</text>
</comment>
<accession>A0ABT5WPB1</accession>
<keyword evidence="1" id="KW-0472">Membrane</keyword>
<dbReference type="EMBL" id="JARESE010000028">
    <property type="protein sequence ID" value="MDE8651890.1"/>
    <property type="molecule type" value="Genomic_DNA"/>
</dbReference>
<keyword evidence="3" id="KW-1185">Reference proteome</keyword>
<keyword evidence="1" id="KW-0812">Transmembrane</keyword>
<protein>
    <recommendedName>
        <fullName evidence="4">DUF3592 domain-containing protein</fullName>
    </recommendedName>
</protein>
<reference evidence="2 3" key="1">
    <citation type="submission" date="2023-03" db="EMBL/GenBank/DDBJ databases">
        <title>NovoSphingobium album sp. nov. isolated from polycyclic aromatic hydrocarbons- and heavy-metal polluted soil.</title>
        <authorList>
            <person name="Liu Z."/>
            <person name="Wang K."/>
        </authorList>
    </citation>
    <scope>NUCLEOTIDE SEQUENCE [LARGE SCALE GENOMIC DNA]</scope>
    <source>
        <strain evidence="2 3">H3SJ31-1</strain>
    </source>
</reference>
<feature type="transmembrane region" description="Helical" evidence="1">
    <location>
        <begin position="49"/>
        <end position="74"/>
    </location>
</feature>
<gene>
    <name evidence="2" type="ORF">PYV00_09175</name>
</gene>
<dbReference type="Proteomes" id="UP001216253">
    <property type="component" value="Unassembled WGS sequence"/>
</dbReference>
<evidence type="ECO:0000313" key="2">
    <source>
        <dbReference type="EMBL" id="MDE8651890.1"/>
    </source>
</evidence>
<proteinExistence type="predicted"/>
<evidence type="ECO:0008006" key="4">
    <source>
        <dbReference type="Google" id="ProtNLM"/>
    </source>
</evidence>
<keyword evidence="1" id="KW-1133">Transmembrane helix</keyword>
<name>A0ABT5WPB1_9SPHN</name>
<sequence>MSQFIYCVRASDGVAALPCGTLDGVAYAPVVYEPDSSPVEIDTAQAAQLFGWSFSLVMISFVVGFTVGAIVRVIRAA</sequence>
<evidence type="ECO:0000313" key="3">
    <source>
        <dbReference type="Proteomes" id="UP001216253"/>
    </source>
</evidence>
<dbReference type="RefSeq" id="WP_275227972.1">
    <property type="nucleotide sequence ID" value="NZ_JARESE010000028.1"/>
</dbReference>